<evidence type="ECO:0000313" key="2">
    <source>
        <dbReference type="Proteomes" id="UP000033945"/>
    </source>
</evidence>
<dbReference type="InterPro" id="IPR029058">
    <property type="entry name" value="AB_hydrolase_fold"/>
</dbReference>
<evidence type="ECO:0008006" key="3">
    <source>
        <dbReference type="Google" id="ProtNLM"/>
    </source>
</evidence>
<gene>
    <name evidence="1" type="ORF">UW55_C0029G0003</name>
</gene>
<organism evidence="1 2">
    <name type="scientific">Candidatus Giovannonibacteria bacterium GW2011_GWA2_44_26</name>
    <dbReference type="NCBI Taxonomy" id="1618648"/>
    <lineage>
        <taxon>Bacteria</taxon>
        <taxon>Candidatus Giovannoniibacteriota</taxon>
    </lineage>
</organism>
<evidence type="ECO:0000313" key="1">
    <source>
        <dbReference type="EMBL" id="KKT61541.1"/>
    </source>
</evidence>
<comment type="caution">
    <text evidence="1">The sequence shown here is derived from an EMBL/GenBank/DDBJ whole genome shotgun (WGS) entry which is preliminary data.</text>
</comment>
<sequence length="188" mass="20832">MGKETIQSITDTLAGVAKYFHKDTSASSVSLVGTSAAGYMAVNALEQLRDQEIKTTKLVLLSPAAYPKAIEKIPYGEAFTKLIRKPWNIAESPIFPKLERYVRDGGSLFISFFEADNPPIPLHIQEYYKSFVQRLSEEGGDITFTIIQGVAYNFRRIDSQGSKNIVDNDSIRSTADALVGFLTKAKDE</sequence>
<dbReference type="EMBL" id="LCIT01000029">
    <property type="protein sequence ID" value="KKT61541.1"/>
    <property type="molecule type" value="Genomic_DNA"/>
</dbReference>
<dbReference type="AlphaFoldDB" id="A0A0G1IQ87"/>
<name>A0A0G1IQ87_9BACT</name>
<dbReference type="Gene3D" id="3.40.50.1820">
    <property type="entry name" value="alpha/beta hydrolase"/>
    <property type="match status" value="1"/>
</dbReference>
<proteinExistence type="predicted"/>
<accession>A0A0G1IQ87</accession>
<dbReference type="Proteomes" id="UP000033945">
    <property type="component" value="Unassembled WGS sequence"/>
</dbReference>
<dbReference type="SUPFAM" id="SSF53474">
    <property type="entry name" value="alpha/beta-Hydrolases"/>
    <property type="match status" value="1"/>
</dbReference>
<reference evidence="1 2" key="1">
    <citation type="journal article" date="2015" name="Nature">
        <title>rRNA introns, odd ribosomes, and small enigmatic genomes across a large radiation of phyla.</title>
        <authorList>
            <person name="Brown C.T."/>
            <person name="Hug L.A."/>
            <person name="Thomas B.C."/>
            <person name="Sharon I."/>
            <person name="Castelle C.J."/>
            <person name="Singh A."/>
            <person name="Wilkins M.J."/>
            <person name="Williams K.H."/>
            <person name="Banfield J.F."/>
        </authorList>
    </citation>
    <scope>NUCLEOTIDE SEQUENCE [LARGE SCALE GENOMIC DNA]</scope>
</reference>
<protein>
    <recommendedName>
        <fullName evidence="3">Alpha/beta hydrolase fold-3 domain-containing protein</fullName>
    </recommendedName>
</protein>